<proteinExistence type="predicted"/>
<dbReference type="GO" id="GO:0042421">
    <property type="term" value="P:norepinephrine biosynthetic process"/>
    <property type="evidence" value="ECO:0007669"/>
    <property type="project" value="TreeGrafter"/>
</dbReference>
<accession>A0A183DVB4</accession>
<keyword evidence="2" id="KW-1133">Transmembrane helix</keyword>
<dbReference type="AlphaFoldDB" id="A0A183DVB4"/>
<keyword evidence="5" id="KW-1185">Reference proteome</keyword>
<evidence type="ECO:0000256" key="1">
    <source>
        <dbReference type="ARBA" id="ARBA00023157"/>
    </source>
</evidence>
<feature type="transmembrane region" description="Helical" evidence="2">
    <location>
        <begin position="84"/>
        <end position="105"/>
    </location>
</feature>
<dbReference type="GO" id="GO:0030667">
    <property type="term" value="C:secretory granule membrane"/>
    <property type="evidence" value="ECO:0007669"/>
    <property type="project" value="TreeGrafter"/>
</dbReference>
<evidence type="ECO:0000313" key="6">
    <source>
        <dbReference type="WBParaSite" id="GPUH_0001266901-mRNA-1"/>
    </source>
</evidence>
<evidence type="ECO:0000313" key="4">
    <source>
        <dbReference type="EMBL" id="VDN20832.1"/>
    </source>
</evidence>
<dbReference type="Pfam" id="PF03712">
    <property type="entry name" value="Cu2_monoox_C"/>
    <property type="match status" value="1"/>
</dbReference>
<dbReference type="InterPro" id="IPR014784">
    <property type="entry name" value="Cu2_ascorb_mOase-like_C"/>
</dbReference>
<dbReference type="GO" id="GO:0042420">
    <property type="term" value="P:dopamine catabolic process"/>
    <property type="evidence" value="ECO:0007669"/>
    <property type="project" value="TreeGrafter"/>
</dbReference>
<dbReference type="GO" id="GO:0006589">
    <property type="term" value="P:octopamine biosynthetic process"/>
    <property type="evidence" value="ECO:0007669"/>
    <property type="project" value="TreeGrafter"/>
</dbReference>
<reference evidence="6" key="1">
    <citation type="submission" date="2016-06" db="UniProtKB">
        <authorList>
            <consortium name="WormBaseParasite"/>
        </authorList>
    </citation>
    <scope>IDENTIFICATION</scope>
</reference>
<dbReference type="Proteomes" id="UP000271098">
    <property type="component" value="Unassembled WGS sequence"/>
</dbReference>
<evidence type="ECO:0000313" key="5">
    <source>
        <dbReference type="Proteomes" id="UP000271098"/>
    </source>
</evidence>
<dbReference type="InterPro" id="IPR008977">
    <property type="entry name" value="PHM/PNGase_F_dom_sf"/>
</dbReference>
<dbReference type="InterPro" id="IPR000945">
    <property type="entry name" value="DBH-like"/>
</dbReference>
<keyword evidence="2" id="KW-0812">Transmembrane</keyword>
<dbReference type="OrthoDB" id="129121at2759"/>
<name>A0A183DVB4_9BILA</name>
<dbReference type="Gene3D" id="2.60.120.230">
    <property type="match status" value="1"/>
</dbReference>
<dbReference type="EMBL" id="UYRT01079494">
    <property type="protein sequence ID" value="VDN20832.1"/>
    <property type="molecule type" value="Genomic_DNA"/>
</dbReference>
<dbReference type="InterPro" id="IPR024548">
    <property type="entry name" value="Cu2_monoox_C"/>
</dbReference>
<dbReference type="WBParaSite" id="GPUH_0001266901-mRNA-1">
    <property type="protein sequence ID" value="GPUH_0001266901-mRNA-1"/>
    <property type="gene ID" value="GPUH_0001266901"/>
</dbReference>
<dbReference type="GO" id="GO:0005615">
    <property type="term" value="C:extracellular space"/>
    <property type="evidence" value="ECO:0007669"/>
    <property type="project" value="TreeGrafter"/>
</dbReference>
<gene>
    <name evidence="4" type="ORF">GPUH_LOCUS12655</name>
</gene>
<dbReference type="GO" id="GO:0004500">
    <property type="term" value="F:dopamine beta-monooxygenase activity"/>
    <property type="evidence" value="ECO:0007669"/>
    <property type="project" value="InterPro"/>
</dbReference>
<keyword evidence="2" id="KW-0472">Membrane</keyword>
<dbReference type="SUPFAM" id="SSF49742">
    <property type="entry name" value="PHM/PNGase F"/>
    <property type="match status" value="1"/>
</dbReference>
<reference evidence="4 5" key="2">
    <citation type="submission" date="2018-11" db="EMBL/GenBank/DDBJ databases">
        <authorList>
            <consortium name="Pathogen Informatics"/>
        </authorList>
    </citation>
    <scope>NUCLEOTIDE SEQUENCE [LARGE SCALE GENOMIC DNA]</scope>
</reference>
<protein>
    <submittedName>
        <fullName evidence="6">Cu2_monoox_C domain-containing protein</fullName>
    </submittedName>
</protein>
<organism evidence="6">
    <name type="scientific">Gongylonema pulchrum</name>
    <dbReference type="NCBI Taxonomy" id="637853"/>
    <lineage>
        <taxon>Eukaryota</taxon>
        <taxon>Metazoa</taxon>
        <taxon>Ecdysozoa</taxon>
        <taxon>Nematoda</taxon>
        <taxon>Chromadorea</taxon>
        <taxon>Rhabditida</taxon>
        <taxon>Spirurina</taxon>
        <taxon>Spiruromorpha</taxon>
        <taxon>Spiruroidea</taxon>
        <taxon>Gongylonematidae</taxon>
        <taxon>Gongylonema</taxon>
    </lineage>
</organism>
<dbReference type="GO" id="GO:0005507">
    <property type="term" value="F:copper ion binding"/>
    <property type="evidence" value="ECO:0007669"/>
    <property type="project" value="TreeGrafter"/>
</dbReference>
<feature type="domain" description="Copper type II ascorbate-dependent monooxygenase C-terminal" evidence="3">
    <location>
        <begin position="7"/>
        <end position="44"/>
    </location>
</feature>
<evidence type="ECO:0000256" key="2">
    <source>
        <dbReference type="SAM" id="Phobius"/>
    </source>
</evidence>
<evidence type="ECO:0000259" key="3">
    <source>
        <dbReference type="Pfam" id="PF03712"/>
    </source>
</evidence>
<sequence>MIFILLKGGYGIEDEMCVNYIHYYPAASIEVCKSAVDNTTLRKFFKKLYVITFVQILPNAVPLFRGYKSALLNPLSPLRVQTKLLASSAFLLFLLALVTQLMLHLSYKLGV</sequence>
<keyword evidence="1" id="KW-1015">Disulfide bond</keyword>
<feature type="transmembrane region" description="Helical" evidence="2">
    <location>
        <begin position="48"/>
        <end position="64"/>
    </location>
</feature>
<dbReference type="PANTHER" id="PTHR10157:SF23">
    <property type="entry name" value="MOXD1 HOMOLOG 1"/>
    <property type="match status" value="1"/>
</dbReference>
<dbReference type="PANTHER" id="PTHR10157">
    <property type="entry name" value="DOPAMINE BETA HYDROXYLASE RELATED"/>
    <property type="match status" value="1"/>
</dbReference>